<evidence type="ECO:0000313" key="3">
    <source>
        <dbReference type="Proteomes" id="UP001600888"/>
    </source>
</evidence>
<dbReference type="PANTHER" id="PTHR43861">
    <property type="entry name" value="TRANS-ACONITATE 2-METHYLTRANSFERASE-RELATED"/>
    <property type="match status" value="1"/>
</dbReference>
<sequence>MAAQYDDIGSKYESFKTLPTSLIEEASLKDTIEPWLAKFPNARVLDLACGTGYYSKKLLDWGAGYVLGVDSSSGMVDAAGEVLSKDAMYTGKVNFRVGNALDLGQIGQEEPFHIVIGNWLLNYASGPEEMTSMYRTISANLKDGGVFISINPPPAEDVDERAEKWAAIQAQYLEVMPVRVDYYERLQSGLGWKTEITSLMKGAQFSFRNFHLRKNIYEEAARSGGLNGKLEWKVPTIPERVATATDGYSKMSVKFKRMGILVVEK</sequence>
<feature type="domain" description="Methyltransferase" evidence="1">
    <location>
        <begin position="40"/>
        <end position="169"/>
    </location>
</feature>
<keyword evidence="3" id="KW-1185">Reference proteome</keyword>
<dbReference type="Proteomes" id="UP001600888">
    <property type="component" value="Unassembled WGS sequence"/>
</dbReference>
<dbReference type="Gene3D" id="3.40.50.150">
    <property type="entry name" value="Vaccinia Virus protein VP39"/>
    <property type="match status" value="1"/>
</dbReference>
<name>A0ABR4E3Y3_9PEZI</name>
<dbReference type="InterPro" id="IPR029063">
    <property type="entry name" value="SAM-dependent_MTases_sf"/>
</dbReference>
<organism evidence="2 3">
    <name type="scientific">Diaporthe vaccinii</name>
    <dbReference type="NCBI Taxonomy" id="105482"/>
    <lineage>
        <taxon>Eukaryota</taxon>
        <taxon>Fungi</taxon>
        <taxon>Dikarya</taxon>
        <taxon>Ascomycota</taxon>
        <taxon>Pezizomycotina</taxon>
        <taxon>Sordariomycetes</taxon>
        <taxon>Sordariomycetidae</taxon>
        <taxon>Diaporthales</taxon>
        <taxon>Diaporthaceae</taxon>
        <taxon>Diaporthe</taxon>
        <taxon>Diaporthe eres species complex</taxon>
    </lineage>
</organism>
<evidence type="ECO:0000259" key="1">
    <source>
        <dbReference type="Pfam" id="PF13847"/>
    </source>
</evidence>
<protein>
    <recommendedName>
        <fullName evidence="1">Methyltransferase domain-containing protein</fullName>
    </recommendedName>
</protein>
<gene>
    <name evidence="2" type="ORF">FJTKL_00255</name>
</gene>
<dbReference type="InterPro" id="IPR025714">
    <property type="entry name" value="Methyltranfer_dom"/>
</dbReference>
<proteinExistence type="predicted"/>
<dbReference type="EMBL" id="JBAWTH010000104">
    <property type="protein sequence ID" value="KAL2277124.1"/>
    <property type="molecule type" value="Genomic_DNA"/>
</dbReference>
<reference evidence="2 3" key="1">
    <citation type="submission" date="2024-03" db="EMBL/GenBank/DDBJ databases">
        <title>A high-quality draft genome sequence of Diaporthe vaccinii, a causative agent of upright dieback and viscid rot disease in cranberry plants.</title>
        <authorList>
            <person name="Sarrasin M."/>
            <person name="Lang B.F."/>
            <person name="Burger G."/>
        </authorList>
    </citation>
    <scope>NUCLEOTIDE SEQUENCE [LARGE SCALE GENOMIC DNA]</scope>
    <source>
        <strain evidence="2 3">IS7</strain>
    </source>
</reference>
<comment type="caution">
    <text evidence="2">The sequence shown here is derived from an EMBL/GenBank/DDBJ whole genome shotgun (WGS) entry which is preliminary data.</text>
</comment>
<dbReference type="CDD" id="cd02440">
    <property type="entry name" value="AdoMet_MTases"/>
    <property type="match status" value="1"/>
</dbReference>
<dbReference type="SUPFAM" id="SSF53335">
    <property type="entry name" value="S-adenosyl-L-methionine-dependent methyltransferases"/>
    <property type="match status" value="1"/>
</dbReference>
<evidence type="ECO:0000313" key="2">
    <source>
        <dbReference type="EMBL" id="KAL2277124.1"/>
    </source>
</evidence>
<dbReference type="PANTHER" id="PTHR43861:SF1">
    <property type="entry name" value="TRANS-ACONITATE 2-METHYLTRANSFERASE"/>
    <property type="match status" value="1"/>
</dbReference>
<accession>A0ABR4E3Y3</accession>
<dbReference type="Pfam" id="PF13847">
    <property type="entry name" value="Methyltransf_31"/>
    <property type="match status" value="1"/>
</dbReference>